<gene>
    <name evidence="1" type="ORF">DM01DRAFT_1271265</name>
</gene>
<comment type="caution">
    <text evidence="1">The sequence shown here is derived from an EMBL/GenBank/DDBJ whole genome shotgun (WGS) entry which is preliminary data.</text>
</comment>
<dbReference type="AlphaFoldDB" id="A0A1X2G4Y7"/>
<feature type="non-terminal residue" evidence="1">
    <location>
        <position position="70"/>
    </location>
</feature>
<sequence length="70" mass="8358">ILPLVPEETRIDQENHCCCQKWDDPTTHLFFPELGYFTEEPDPIDPTIDYAAEYKTVQERQNRLQHMTHL</sequence>
<accession>A0A1X2G4Y7</accession>
<dbReference type="Proteomes" id="UP000242146">
    <property type="component" value="Unassembled WGS sequence"/>
</dbReference>
<proteinExistence type="predicted"/>
<evidence type="ECO:0000313" key="1">
    <source>
        <dbReference type="EMBL" id="ORX44086.1"/>
    </source>
</evidence>
<organism evidence="1 2">
    <name type="scientific">Hesseltinella vesiculosa</name>
    <dbReference type="NCBI Taxonomy" id="101127"/>
    <lineage>
        <taxon>Eukaryota</taxon>
        <taxon>Fungi</taxon>
        <taxon>Fungi incertae sedis</taxon>
        <taxon>Mucoromycota</taxon>
        <taxon>Mucoromycotina</taxon>
        <taxon>Mucoromycetes</taxon>
        <taxon>Mucorales</taxon>
        <taxon>Cunninghamellaceae</taxon>
        <taxon>Hesseltinella</taxon>
    </lineage>
</organism>
<name>A0A1X2G4Y7_9FUNG</name>
<protein>
    <submittedName>
        <fullName evidence="1">Uncharacterized protein</fullName>
    </submittedName>
</protein>
<reference evidence="1 2" key="1">
    <citation type="submission" date="2016-07" db="EMBL/GenBank/DDBJ databases">
        <title>Pervasive Adenine N6-methylation of Active Genes in Fungi.</title>
        <authorList>
            <consortium name="DOE Joint Genome Institute"/>
            <person name="Mondo S.J."/>
            <person name="Dannebaum R.O."/>
            <person name="Kuo R.C."/>
            <person name="Labutti K."/>
            <person name="Haridas S."/>
            <person name="Kuo A."/>
            <person name="Salamov A."/>
            <person name="Ahrendt S.R."/>
            <person name="Lipzen A."/>
            <person name="Sullivan W."/>
            <person name="Andreopoulos W.B."/>
            <person name="Clum A."/>
            <person name="Lindquist E."/>
            <person name="Daum C."/>
            <person name="Ramamoorthy G.K."/>
            <person name="Gryganskyi A."/>
            <person name="Culley D."/>
            <person name="Magnuson J.K."/>
            <person name="James T.Y."/>
            <person name="O'Malley M.A."/>
            <person name="Stajich J.E."/>
            <person name="Spatafora J.W."/>
            <person name="Visel A."/>
            <person name="Grigoriev I.V."/>
        </authorList>
    </citation>
    <scope>NUCLEOTIDE SEQUENCE [LARGE SCALE GENOMIC DNA]</scope>
    <source>
        <strain evidence="1 2">NRRL 3301</strain>
    </source>
</reference>
<keyword evidence="2" id="KW-1185">Reference proteome</keyword>
<evidence type="ECO:0000313" key="2">
    <source>
        <dbReference type="Proteomes" id="UP000242146"/>
    </source>
</evidence>
<feature type="non-terminal residue" evidence="1">
    <location>
        <position position="1"/>
    </location>
</feature>
<dbReference type="EMBL" id="MCGT01000050">
    <property type="protein sequence ID" value="ORX44086.1"/>
    <property type="molecule type" value="Genomic_DNA"/>
</dbReference>
<dbReference type="OrthoDB" id="2285800at2759"/>